<name>A0A8J4BH63_9CHLO</name>
<dbReference type="Proteomes" id="UP000747399">
    <property type="component" value="Unassembled WGS sequence"/>
</dbReference>
<keyword evidence="3" id="KW-1185">Reference proteome</keyword>
<feature type="compositionally biased region" description="Basic residues" evidence="1">
    <location>
        <begin position="220"/>
        <end position="231"/>
    </location>
</feature>
<dbReference type="AlphaFoldDB" id="A0A8J4BH63"/>
<protein>
    <submittedName>
        <fullName evidence="2">Uncharacterized protein</fullName>
    </submittedName>
</protein>
<accession>A0A8J4BH63</accession>
<feature type="region of interest" description="Disordered" evidence="1">
    <location>
        <begin position="110"/>
        <end position="129"/>
    </location>
</feature>
<evidence type="ECO:0000256" key="1">
    <source>
        <dbReference type="SAM" id="MobiDB-lite"/>
    </source>
</evidence>
<comment type="caution">
    <text evidence="2">The sequence shown here is derived from an EMBL/GenBank/DDBJ whole genome shotgun (WGS) entry which is preliminary data.</text>
</comment>
<gene>
    <name evidence="2" type="ORF">Vafri_13676</name>
</gene>
<sequence>MPKKSASSTSSSSEEDIAAFKSVAVSFEEITSKQKEIAEQAKQRIAGTTKRKRSIGRKNVGAEQDGADGMQDSGADDDDGPWDQLDPVQLKVAAALNSLLEGRLKLKAPGPKTLRREARAAGRTQEKADADAGGAFRFFARVKLGEPAGLEPYEAPPPKGTPFPELFRLRRNPGKEEVAAALSMLAVDGPDLLTAAAKVLPTAAAAALGLLNEPPGQRKEKQKQRKKSHRGHLGEGVVVDPRTSVPHNERIQRLVGGSLGARLAC</sequence>
<reference evidence="2" key="1">
    <citation type="journal article" date="2021" name="Proc. Natl. Acad. Sci. U.S.A.">
        <title>Three genomes in the algal genus Volvox reveal the fate of a haploid sex-determining region after a transition to homothallism.</title>
        <authorList>
            <person name="Yamamoto K."/>
            <person name="Hamaji T."/>
            <person name="Kawai-Toyooka H."/>
            <person name="Matsuzaki R."/>
            <person name="Takahashi F."/>
            <person name="Nishimura Y."/>
            <person name="Kawachi M."/>
            <person name="Noguchi H."/>
            <person name="Minakuchi Y."/>
            <person name="Umen J.G."/>
            <person name="Toyoda A."/>
            <person name="Nozaki H."/>
        </authorList>
    </citation>
    <scope>NUCLEOTIDE SEQUENCE</scope>
    <source>
        <strain evidence="2">NIES-3780</strain>
    </source>
</reference>
<organism evidence="2 3">
    <name type="scientific">Volvox africanus</name>
    <dbReference type="NCBI Taxonomy" id="51714"/>
    <lineage>
        <taxon>Eukaryota</taxon>
        <taxon>Viridiplantae</taxon>
        <taxon>Chlorophyta</taxon>
        <taxon>core chlorophytes</taxon>
        <taxon>Chlorophyceae</taxon>
        <taxon>CS clade</taxon>
        <taxon>Chlamydomonadales</taxon>
        <taxon>Volvocaceae</taxon>
        <taxon>Volvox</taxon>
    </lineage>
</organism>
<evidence type="ECO:0000313" key="3">
    <source>
        <dbReference type="Proteomes" id="UP000747399"/>
    </source>
</evidence>
<proteinExistence type="predicted"/>
<feature type="compositionally biased region" description="Basic and acidic residues" evidence="1">
    <location>
        <begin position="114"/>
        <end position="129"/>
    </location>
</feature>
<feature type="region of interest" description="Disordered" evidence="1">
    <location>
        <begin position="211"/>
        <end position="241"/>
    </location>
</feature>
<dbReference type="EMBL" id="BNCO01000032">
    <property type="protein sequence ID" value="GIL58681.1"/>
    <property type="molecule type" value="Genomic_DNA"/>
</dbReference>
<evidence type="ECO:0000313" key="2">
    <source>
        <dbReference type="EMBL" id="GIL58681.1"/>
    </source>
</evidence>
<feature type="region of interest" description="Disordered" evidence="1">
    <location>
        <begin position="41"/>
        <end position="84"/>
    </location>
</feature>